<evidence type="ECO:0000256" key="4">
    <source>
        <dbReference type="ARBA" id="ARBA00022989"/>
    </source>
</evidence>
<dbReference type="STRING" id="1121881.SAMN02745225_00738"/>
<organism evidence="8 9">
    <name type="scientific">Ferrithrix thermotolerans DSM 19514</name>
    <dbReference type="NCBI Taxonomy" id="1121881"/>
    <lineage>
        <taxon>Bacteria</taxon>
        <taxon>Bacillati</taxon>
        <taxon>Actinomycetota</taxon>
        <taxon>Acidimicrobiia</taxon>
        <taxon>Acidimicrobiales</taxon>
        <taxon>Acidimicrobiaceae</taxon>
        <taxon>Ferrithrix</taxon>
    </lineage>
</organism>
<name>A0A1M4TVT4_9ACTN</name>
<dbReference type="GO" id="GO:0016020">
    <property type="term" value="C:membrane"/>
    <property type="evidence" value="ECO:0007669"/>
    <property type="project" value="UniProtKB-SubCell"/>
</dbReference>
<feature type="transmembrane region" description="Helical" evidence="6">
    <location>
        <begin position="125"/>
        <end position="142"/>
    </location>
</feature>
<dbReference type="InterPro" id="IPR000620">
    <property type="entry name" value="EamA_dom"/>
</dbReference>
<feature type="transmembrane region" description="Helical" evidence="6">
    <location>
        <begin position="69"/>
        <end position="87"/>
    </location>
</feature>
<comment type="similarity">
    <text evidence="2">Belongs to the EamA transporter family.</text>
</comment>
<sequence>MSRKALFIFVSLGMIWGSSFPIIKLALRGLSPFDLVLVRVATAALVMAAVAASRGELFRGLGRLTKIEILSLVGGGLCSYALPYLLLTYGESHVSASMAGMLNSTTPIFTVLLTPLFFRAGSQSLRTYVGVAVGLLGVSIVLEPWRTHGGTSDFRYELAVLSAAALYGVGILVQKRFLLPTALSSIQIAAYQLIVSLVVYVSVGVADQRALVALDVGRPLVFAVVLGVVNTAIAGLLALSLTRLVTATVSSTVTYLIAVVAVLAGTVFLGEPITFTFVVGALITFLGLYSASEAAAVPSFLKLPSRQ</sequence>
<evidence type="ECO:0000256" key="6">
    <source>
        <dbReference type="SAM" id="Phobius"/>
    </source>
</evidence>
<dbReference type="Pfam" id="PF00892">
    <property type="entry name" value="EamA"/>
    <property type="match status" value="2"/>
</dbReference>
<evidence type="ECO:0000259" key="7">
    <source>
        <dbReference type="Pfam" id="PF00892"/>
    </source>
</evidence>
<feature type="transmembrane region" description="Helical" evidence="6">
    <location>
        <begin position="220"/>
        <end position="241"/>
    </location>
</feature>
<keyword evidence="9" id="KW-1185">Reference proteome</keyword>
<dbReference type="EMBL" id="FQUL01000007">
    <property type="protein sequence ID" value="SHE48550.1"/>
    <property type="molecule type" value="Genomic_DNA"/>
</dbReference>
<dbReference type="PANTHER" id="PTHR32322:SF2">
    <property type="entry name" value="EAMA DOMAIN-CONTAINING PROTEIN"/>
    <property type="match status" value="1"/>
</dbReference>
<feature type="transmembrane region" description="Helical" evidence="6">
    <location>
        <begin position="253"/>
        <end position="269"/>
    </location>
</feature>
<feature type="transmembrane region" description="Helical" evidence="6">
    <location>
        <begin position="185"/>
        <end position="205"/>
    </location>
</feature>
<evidence type="ECO:0000313" key="8">
    <source>
        <dbReference type="EMBL" id="SHE48550.1"/>
    </source>
</evidence>
<keyword evidence="4 6" id="KW-1133">Transmembrane helix</keyword>
<dbReference type="RefSeq" id="WP_072788852.1">
    <property type="nucleotide sequence ID" value="NZ_FQUL01000007.1"/>
</dbReference>
<keyword evidence="3 6" id="KW-0812">Transmembrane</keyword>
<feature type="transmembrane region" description="Helical" evidence="6">
    <location>
        <begin position="37"/>
        <end position="57"/>
    </location>
</feature>
<dbReference type="Proteomes" id="UP000184295">
    <property type="component" value="Unassembled WGS sequence"/>
</dbReference>
<accession>A0A1M4TVT4</accession>
<evidence type="ECO:0000256" key="1">
    <source>
        <dbReference type="ARBA" id="ARBA00004141"/>
    </source>
</evidence>
<gene>
    <name evidence="8" type="ORF">SAMN02745225_00738</name>
</gene>
<reference evidence="9" key="1">
    <citation type="submission" date="2016-11" db="EMBL/GenBank/DDBJ databases">
        <authorList>
            <person name="Varghese N."/>
            <person name="Submissions S."/>
        </authorList>
    </citation>
    <scope>NUCLEOTIDE SEQUENCE [LARGE SCALE GENOMIC DNA]</scope>
    <source>
        <strain evidence="9">DSM 19514</strain>
    </source>
</reference>
<feature type="transmembrane region" description="Helical" evidence="6">
    <location>
        <begin position="275"/>
        <end position="301"/>
    </location>
</feature>
<dbReference type="InterPro" id="IPR037185">
    <property type="entry name" value="EmrE-like"/>
</dbReference>
<feature type="domain" description="EamA" evidence="7">
    <location>
        <begin position="5"/>
        <end position="142"/>
    </location>
</feature>
<evidence type="ECO:0000256" key="2">
    <source>
        <dbReference type="ARBA" id="ARBA00007362"/>
    </source>
</evidence>
<dbReference type="PANTHER" id="PTHR32322">
    <property type="entry name" value="INNER MEMBRANE TRANSPORTER"/>
    <property type="match status" value="1"/>
</dbReference>
<keyword evidence="5 6" id="KW-0472">Membrane</keyword>
<dbReference type="SUPFAM" id="SSF103481">
    <property type="entry name" value="Multidrug resistance efflux transporter EmrE"/>
    <property type="match status" value="2"/>
</dbReference>
<protein>
    <submittedName>
        <fullName evidence="8">EamA-like transporter family protein</fullName>
    </submittedName>
</protein>
<feature type="transmembrane region" description="Helical" evidence="6">
    <location>
        <begin position="154"/>
        <end position="173"/>
    </location>
</feature>
<dbReference type="InterPro" id="IPR050638">
    <property type="entry name" value="AA-Vitamin_Transporters"/>
</dbReference>
<feature type="transmembrane region" description="Helical" evidence="6">
    <location>
        <begin position="99"/>
        <end position="118"/>
    </location>
</feature>
<dbReference type="AlphaFoldDB" id="A0A1M4TVT4"/>
<comment type="subcellular location">
    <subcellularLocation>
        <location evidence="1">Membrane</location>
        <topology evidence="1">Multi-pass membrane protein</topology>
    </subcellularLocation>
</comment>
<evidence type="ECO:0000313" key="9">
    <source>
        <dbReference type="Proteomes" id="UP000184295"/>
    </source>
</evidence>
<feature type="domain" description="EamA" evidence="7">
    <location>
        <begin position="157"/>
        <end position="289"/>
    </location>
</feature>
<proteinExistence type="inferred from homology"/>
<evidence type="ECO:0000256" key="3">
    <source>
        <dbReference type="ARBA" id="ARBA00022692"/>
    </source>
</evidence>
<dbReference type="OrthoDB" id="5242975at2"/>
<evidence type="ECO:0000256" key="5">
    <source>
        <dbReference type="ARBA" id="ARBA00023136"/>
    </source>
</evidence>